<comment type="caution">
    <text evidence="3">The sequence shown here is derived from an EMBL/GenBank/DDBJ whole genome shotgun (WGS) entry which is preliminary data.</text>
</comment>
<name>A0A420WFL3_9PROT</name>
<gene>
    <name evidence="3" type="ORF">DES40_2558</name>
</gene>
<keyword evidence="4" id="KW-1185">Reference proteome</keyword>
<dbReference type="Gene3D" id="2.60.120.260">
    <property type="entry name" value="Galactose-binding domain-like"/>
    <property type="match status" value="1"/>
</dbReference>
<reference evidence="3 4" key="1">
    <citation type="submission" date="2018-10" db="EMBL/GenBank/DDBJ databases">
        <title>Genomic Encyclopedia of Type Strains, Phase IV (KMG-IV): sequencing the most valuable type-strain genomes for metagenomic binning, comparative biology and taxonomic classification.</title>
        <authorList>
            <person name="Goeker M."/>
        </authorList>
    </citation>
    <scope>NUCLEOTIDE SEQUENCE [LARGE SCALE GENOMIC DNA]</scope>
    <source>
        <strain evidence="3 4">DSM 22008</strain>
    </source>
</reference>
<evidence type="ECO:0000313" key="3">
    <source>
        <dbReference type="EMBL" id="RKQ69749.1"/>
    </source>
</evidence>
<keyword evidence="1" id="KW-0472">Membrane</keyword>
<dbReference type="AlphaFoldDB" id="A0A420WFL3"/>
<protein>
    <recommendedName>
        <fullName evidence="5">Cellulose synthase regulatory subunit</fullName>
    </recommendedName>
</protein>
<keyword evidence="2" id="KW-0732">Signal</keyword>
<dbReference type="EMBL" id="RBII01000002">
    <property type="protein sequence ID" value="RKQ69749.1"/>
    <property type="molecule type" value="Genomic_DNA"/>
</dbReference>
<keyword evidence="1" id="KW-1133">Transmembrane helix</keyword>
<feature type="signal peptide" evidence="2">
    <location>
        <begin position="1"/>
        <end position="24"/>
    </location>
</feature>
<dbReference type="RefSeq" id="WP_121102726.1">
    <property type="nucleotide sequence ID" value="NZ_RBII01000002.1"/>
</dbReference>
<keyword evidence="1" id="KW-0812">Transmembrane</keyword>
<evidence type="ECO:0000313" key="4">
    <source>
        <dbReference type="Proteomes" id="UP000282211"/>
    </source>
</evidence>
<accession>A0A420WFL3</accession>
<dbReference type="Proteomes" id="UP000282211">
    <property type="component" value="Unassembled WGS sequence"/>
</dbReference>
<sequence>MSQFRLNSLKTVAIIAILSATAPAASANAVYGTNHSGSMAQTHSAPLSAFQSKAEKFVIDWRSPSKTITFDAPDTDFITSAKLFLSADPSRNNARGHSLFIQFNQEAPTEIKSTGRGFDAQLKLQTAKMKTKNNTIRLYVQAPTDANCAAHDDSAWVVDLNNSKIALTRQAKSQSLKVGDVENILGNPLTTPQSVSLYTRGEDVTALQSLLAQGVGQRMKAAPKFTTLKGKGDFQIIAGRRDQISSFVKDKSILAGTGARLGFDEGRPSRLIFTGDTDAEVLALARAFSQYELPRTKRLSTTIGEIHMQKRFSEKAPRISGKTKLSALGNTAFEAGWNPADEVYEFNLSDPAASEGQVTLELASSETALSANNAISLRLNDHVIGHTRLDQPRKTASFSIPSGLLRGQKNELRLSADLNADAEKACNGLASPGVYLKSNSQLILTSNNETPLSDLSRFAATGAPFSDANGRDTLIILPRNNSDYNAALAVIAKLAESQAEGWNQAQFIRGTAKLEAYKDNKNILFILPSTELPSIAKHNAPKTVRSALRGHRYEGQDLLQVKSEQYAGTNAQAAYQAIAQKAKQRNSVRLGGVAALYSSPYQSDKMVGVITNVPGQSFPSTLQSLLTEDHWNAIEGSVARWSDKSVFMAELSAPLIGFSRSISPSASSGKSGLNFSNFDLPEINVPHFAIPNWDLPKVSLPDLSSITASLPKFDFELPNIDGTEILEKLTFWKTETPSTETLSTKPNISIAEYAEAKADAGIKTTSQPTLPLDYSDYLRKAAASPQFDAPSPPSQSQSFLEAALPDSQITIREANVSTTPANTALNWVGNSWTTIKQKISAWRPKKDVQNMQKSAQSIAKNWRSDSSRLSGFGTTQKNWTNQSISVAALLLILAVGVLAFLLGASSPKSRNGKQY</sequence>
<proteinExistence type="predicted"/>
<evidence type="ECO:0000256" key="1">
    <source>
        <dbReference type="SAM" id="Phobius"/>
    </source>
</evidence>
<dbReference type="InParanoid" id="A0A420WFL3"/>
<evidence type="ECO:0008006" key="5">
    <source>
        <dbReference type="Google" id="ProtNLM"/>
    </source>
</evidence>
<feature type="chain" id="PRO_5019301534" description="Cellulose synthase regulatory subunit" evidence="2">
    <location>
        <begin position="25"/>
        <end position="915"/>
    </location>
</feature>
<organism evidence="3 4">
    <name type="scientific">Litorimonas taeanensis</name>
    <dbReference type="NCBI Taxonomy" id="568099"/>
    <lineage>
        <taxon>Bacteria</taxon>
        <taxon>Pseudomonadati</taxon>
        <taxon>Pseudomonadota</taxon>
        <taxon>Alphaproteobacteria</taxon>
        <taxon>Maricaulales</taxon>
        <taxon>Robiginitomaculaceae</taxon>
    </lineage>
</organism>
<dbReference type="OrthoDB" id="7627758at2"/>
<evidence type="ECO:0000256" key="2">
    <source>
        <dbReference type="SAM" id="SignalP"/>
    </source>
</evidence>
<feature type="transmembrane region" description="Helical" evidence="1">
    <location>
        <begin position="884"/>
        <end position="904"/>
    </location>
</feature>